<name>A0A6G6FQ17_9APHY</name>
<proteinExistence type="evidence at transcript level"/>
<organism evidence="2">
    <name type="scientific">Trametes gibbosa</name>
    <dbReference type="NCBI Taxonomy" id="160864"/>
    <lineage>
        <taxon>Eukaryota</taxon>
        <taxon>Fungi</taxon>
        <taxon>Dikarya</taxon>
        <taxon>Basidiomycota</taxon>
        <taxon>Agaricomycotina</taxon>
        <taxon>Agaricomycetes</taxon>
        <taxon>Polyporales</taxon>
        <taxon>Polyporaceae</taxon>
        <taxon>Trametes</taxon>
    </lineage>
</organism>
<dbReference type="EMBL" id="MK805139">
    <property type="protein sequence ID" value="QIE48412.1"/>
    <property type="molecule type" value="mRNA"/>
</dbReference>
<feature type="region of interest" description="Disordered" evidence="1">
    <location>
        <begin position="94"/>
        <end position="124"/>
    </location>
</feature>
<protein>
    <submittedName>
        <fullName evidence="2">Uncharacterized protein</fullName>
    </submittedName>
</protein>
<reference evidence="2" key="1">
    <citation type="journal article" date="2019" name="J. For. Res.">
        <title>Expression and analysis of zinc finger family gene in Lenzites gibbosa.</title>
        <authorList>
            <person name="Zhang J."/>
            <person name="Chi Y."/>
            <person name="Li S."/>
            <person name="Zhang J."/>
            <person name="Chen J."/>
        </authorList>
    </citation>
    <scope>NUCLEOTIDE SEQUENCE</scope>
    <source>
        <strain evidence="2">ZnF5</strain>
    </source>
</reference>
<evidence type="ECO:0000313" key="2">
    <source>
        <dbReference type="EMBL" id="QIE48412.1"/>
    </source>
</evidence>
<sequence length="124" mass="13045">MAARAAAAPGPATLLDTCHTSLAPAPPPLSPPPTLRIIPMHTPIVPDLARLALRTARAALGSLGSRKAILCRRQRSNAPLRLLLPPRQVLLRGERRPRRTTASGDTAVHTATSASTARAASRSM</sequence>
<feature type="compositionally biased region" description="Low complexity" evidence="1">
    <location>
        <begin position="110"/>
        <end position="124"/>
    </location>
</feature>
<dbReference type="AlphaFoldDB" id="A0A6G6FQ17"/>
<accession>A0A6G6FQ17</accession>
<evidence type="ECO:0000256" key="1">
    <source>
        <dbReference type="SAM" id="MobiDB-lite"/>
    </source>
</evidence>